<dbReference type="EMBL" id="BAAAYU010000005">
    <property type="protein sequence ID" value="GAA3642984.1"/>
    <property type="molecule type" value="Genomic_DNA"/>
</dbReference>
<gene>
    <name evidence="4" type="ORF">GCM10022200_28590</name>
</gene>
<feature type="region of interest" description="Disordered" evidence="1">
    <location>
        <begin position="24"/>
        <end position="118"/>
    </location>
</feature>
<feature type="domain" description="DUF2510" evidence="3">
    <location>
        <begin position="6"/>
        <end position="36"/>
    </location>
</feature>
<reference evidence="5" key="1">
    <citation type="journal article" date="2019" name="Int. J. Syst. Evol. Microbiol.">
        <title>The Global Catalogue of Microorganisms (GCM) 10K type strain sequencing project: providing services to taxonomists for standard genome sequencing and annotation.</title>
        <authorList>
            <consortium name="The Broad Institute Genomics Platform"/>
            <consortium name="The Broad Institute Genome Sequencing Center for Infectious Disease"/>
            <person name="Wu L."/>
            <person name="Ma J."/>
        </authorList>
    </citation>
    <scope>NUCLEOTIDE SEQUENCE [LARGE SCALE GENOMIC DNA]</scope>
    <source>
        <strain evidence="5">JCM 16544</strain>
    </source>
</reference>
<keyword evidence="2" id="KW-0812">Transmembrane</keyword>
<dbReference type="Pfam" id="PF10708">
    <property type="entry name" value="DUF2510"/>
    <property type="match status" value="1"/>
</dbReference>
<keyword evidence="2" id="KW-1133">Transmembrane helix</keyword>
<dbReference type="Proteomes" id="UP001501697">
    <property type="component" value="Unassembled WGS sequence"/>
</dbReference>
<proteinExistence type="predicted"/>
<feature type="transmembrane region" description="Helical" evidence="2">
    <location>
        <begin position="149"/>
        <end position="174"/>
    </location>
</feature>
<keyword evidence="2" id="KW-0472">Membrane</keyword>
<protein>
    <recommendedName>
        <fullName evidence="3">DUF2510 domain-containing protein</fullName>
    </recommendedName>
</protein>
<feature type="compositionally biased region" description="Pro residues" evidence="1">
    <location>
        <begin position="99"/>
        <end position="118"/>
    </location>
</feature>
<dbReference type="InterPro" id="IPR018929">
    <property type="entry name" value="DUF2510"/>
</dbReference>
<name>A0ABP7AYP1_9MICO</name>
<evidence type="ECO:0000313" key="4">
    <source>
        <dbReference type="EMBL" id="GAA3642984.1"/>
    </source>
</evidence>
<feature type="compositionally biased region" description="Low complexity" evidence="1">
    <location>
        <begin position="60"/>
        <end position="98"/>
    </location>
</feature>
<evidence type="ECO:0000259" key="3">
    <source>
        <dbReference type="Pfam" id="PF10708"/>
    </source>
</evidence>
<evidence type="ECO:0000256" key="1">
    <source>
        <dbReference type="SAM" id="MobiDB-lite"/>
    </source>
</evidence>
<accession>A0ABP7AYP1</accession>
<organism evidence="4 5">
    <name type="scientific">Microbacterium awajiense</name>
    <dbReference type="NCBI Taxonomy" id="415214"/>
    <lineage>
        <taxon>Bacteria</taxon>
        <taxon>Bacillati</taxon>
        <taxon>Actinomycetota</taxon>
        <taxon>Actinomycetes</taxon>
        <taxon>Micrococcales</taxon>
        <taxon>Microbacteriaceae</taxon>
        <taxon>Microbacterium</taxon>
    </lineage>
</organism>
<comment type="caution">
    <text evidence="4">The sequence shown here is derived from an EMBL/GenBank/DDBJ whole genome shotgun (WGS) entry which is preliminary data.</text>
</comment>
<keyword evidence="5" id="KW-1185">Reference proteome</keyword>
<sequence>MATIPPGWYDDGRGVLRWWDGAAWTEHTAEPESAQQEASASDVAVAPEEDGEPSPDDDASPGQEVDAAPEFDAAAAAALGLPAPGETPEYPAYANGYPGAPPSAPPTDPNAPAPPPAAYPASYPTAPYPPAGQSGVFTAATEPRRSKTWIIWVIAGVVLLGLVIAAAVLIPLALMGAATGGSNGQGGNVDTGDPEVQAVVEVVETYDRAWQELDCDLYFETTTESMRAVLGMIDCETFVSEAGAWDQIVDGYTLDIVDVQSADGVYTVSTSETYSGMFDQDGNPTEESVDYEDRYEYTVIEVDDAWVIDDLTVD</sequence>
<evidence type="ECO:0000256" key="2">
    <source>
        <dbReference type="SAM" id="Phobius"/>
    </source>
</evidence>
<feature type="compositionally biased region" description="Low complexity" evidence="1">
    <location>
        <begin position="31"/>
        <end position="46"/>
    </location>
</feature>
<dbReference type="RefSeq" id="WP_344739722.1">
    <property type="nucleotide sequence ID" value="NZ_BAAAYU010000005.1"/>
</dbReference>
<feature type="compositionally biased region" description="Acidic residues" evidence="1">
    <location>
        <begin position="47"/>
        <end position="59"/>
    </location>
</feature>
<evidence type="ECO:0000313" key="5">
    <source>
        <dbReference type="Proteomes" id="UP001501697"/>
    </source>
</evidence>